<reference evidence="2 3" key="2">
    <citation type="submission" date="2015-02" db="EMBL/GenBank/DDBJ databases">
        <title>The complete genome of Sphingomonas hengshuiensis sp. WHSC-8 isolated from soil of Hengshui Lake.</title>
        <authorList>
            <person name="Wei S."/>
            <person name="Guo J."/>
            <person name="Su C."/>
            <person name="Wu R."/>
            <person name="Zhang Z."/>
            <person name="Liang K."/>
            <person name="Li H."/>
            <person name="Wang T."/>
            <person name="Liu H."/>
            <person name="Zhang C."/>
            <person name="Li Z."/>
            <person name="Wang Q."/>
            <person name="Meng J."/>
        </authorList>
    </citation>
    <scope>NUCLEOTIDE SEQUENCE [LARGE SCALE GENOMIC DNA]</scope>
    <source>
        <strain evidence="2 3">WHSC-8</strain>
    </source>
</reference>
<dbReference type="AlphaFoldDB" id="A0A7U5BFW7"/>
<dbReference type="Gene3D" id="3.40.50.1820">
    <property type="entry name" value="alpha/beta hydrolase"/>
    <property type="match status" value="1"/>
</dbReference>
<protein>
    <recommendedName>
        <fullName evidence="1">AB hydrolase-1 domain-containing protein</fullName>
    </recommendedName>
</protein>
<proteinExistence type="predicted"/>
<keyword evidence="3" id="KW-1185">Reference proteome</keyword>
<dbReference type="OrthoDB" id="880990at2"/>
<organism evidence="2 3">
    <name type="scientific">Sphingomonas hengshuiensis</name>
    <dbReference type="NCBI Taxonomy" id="1609977"/>
    <lineage>
        <taxon>Bacteria</taxon>
        <taxon>Pseudomonadati</taxon>
        <taxon>Pseudomonadota</taxon>
        <taxon>Alphaproteobacteria</taxon>
        <taxon>Sphingomonadales</taxon>
        <taxon>Sphingomonadaceae</taxon>
        <taxon>Sphingomonas</taxon>
    </lineage>
</organism>
<evidence type="ECO:0000313" key="3">
    <source>
        <dbReference type="Proteomes" id="UP000032300"/>
    </source>
</evidence>
<dbReference type="SUPFAM" id="SSF53474">
    <property type="entry name" value="alpha/beta-Hydrolases"/>
    <property type="match status" value="1"/>
</dbReference>
<dbReference type="Pfam" id="PF00561">
    <property type="entry name" value="Abhydrolase_1"/>
    <property type="match status" value="1"/>
</dbReference>
<evidence type="ECO:0000259" key="1">
    <source>
        <dbReference type="Pfam" id="PF00561"/>
    </source>
</evidence>
<reference evidence="2 3" key="1">
    <citation type="journal article" date="2015" name="Int. J. Syst. Evol. Microbiol.">
        <title>Sphingomonas hengshuiensis sp. nov., isolated from lake wetland.</title>
        <authorList>
            <person name="Wei S."/>
            <person name="Wang T."/>
            <person name="Liu H."/>
            <person name="Zhang C."/>
            <person name="Guo J."/>
            <person name="Wang Q."/>
            <person name="Liang K."/>
            <person name="Zhang Z."/>
        </authorList>
    </citation>
    <scope>NUCLEOTIDE SEQUENCE [LARGE SCALE GENOMIC DNA]</scope>
    <source>
        <strain evidence="2 3">WHSC-8</strain>
    </source>
</reference>
<dbReference type="Proteomes" id="UP000032300">
    <property type="component" value="Chromosome"/>
</dbReference>
<accession>A0A7U5BFW7</accession>
<sequence>MVVVLHGDAGADHYRFAEAAARAIPGSVAVALLRPGYADAAGRTSPGERGAGTGDNYTPDRIAAVAETIARLRHRYDHARVVLVGDAGGAAVAANLAGIRPALVDGLVLVGCPCTLPEWRRYMQRQAPGQPWAATVASMDPLKTAGGLLPTLRAAVLVGADDKVTPVPFSRAYAEALTLRGIATDYRIIPGKGHDLLGDPEVLAATQRLAAALPKRI</sequence>
<dbReference type="EMBL" id="CP010836">
    <property type="protein sequence ID" value="AJP74513.1"/>
    <property type="molecule type" value="Genomic_DNA"/>
</dbReference>
<dbReference type="InterPro" id="IPR029058">
    <property type="entry name" value="AB_hydrolase_fold"/>
</dbReference>
<gene>
    <name evidence="2" type="ORF">TS85_13580</name>
</gene>
<dbReference type="KEGG" id="sphi:TS85_13580"/>
<feature type="domain" description="AB hydrolase-1" evidence="1">
    <location>
        <begin position="49"/>
        <end position="157"/>
    </location>
</feature>
<name>A0A7U5BFW7_9SPHN</name>
<evidence type="ECO:0000313" key="2">
    <source>
        <dbReference type="EMBL" id="AJP74513.1"/>
    </source>
</evidence>
<dbReference type="InterPro" id="IPR000073">
    <property type="entry name" value="AB_hydrolase_1"/>
</dbReference>